<dbReference type="InterPro" id="IPR047187">
    <property type="entry name" value="SF1_C_Upf1"/>
</dbReference>
<dbReference type="PROSITE" id="PS50006">
    <property type="entry name" value="FHA_DOMAIN"/>
    <property type="match status" value="1"/>
</dbReference>
<evidence type="ECO:0000313" key="8">
    <source>
        <dbReference type="Proteomes" id="UP001168990"/>
    </source>
</evidence>
<evidence type="ECO:0000256" key="4">
    <source>
        <dbReference type="ARBA" id="ARBA00022840"/>
    </source>
</evidence>
<dbReference type="GO" id="GO:0016604">
    <property type="term" value="C:nuclear body"/>
    <property type="evidence" value="ECO:0007669"/>
    <property type="project" value="TreeGrafter"/>
</dbReference>
<keyword evidence="2" id="KW-0378">Hydrolase</keyword>
<feature type="compositionally biased region" description="Polar residues" evidence="5">
    <location>
        <begin position="205"/>
        <end position="217"/>
    </location>
</feature>
<feature type="compositionally biased region" description="Acidic residues" evidence="5">
    <location>
        <begin position="346"/>
        <end position="363"/>
    </location>
</feature>
<dbReference type="Pfam" id="PF00498">
    <property type="entry name" value="FHA"/>
    <property type="match status" value="1"/>
</dbReference>
<feature type="domain" description="FHA" evidence="6">
    <location>
        <begin position="26"/>
        <end position="75"/>
    </location>
</feature>
<organism evidence="7 8">
    <name type="scientific">Microctonus aethiopoides</name>
    <dbReference type="NCBI Taxonomy" id="144406"/>
    <lineage>
        <taxon>Eukaryota</taxon>
        <taxon>Metazoa</taxon>
        <taxon>Ecdysozoa</taxon>
        <taxon>Arthropoda</taxon>
        <taxon>Hexapoda</taxon>
        <taxon>Insecta</taxon>
        <taxon>Pterygota</taxon>
        <taxon>Neoptera</taxon>
        <taxon>Endopterygota</taxon>
        <taxon>Hymenoptera</taxon>
        <taxon>Apocrita</taxon>
        <taxon>Ichneumonoidea</taxon>
        <taxon>Braconidae</taxon>
        <taxon>Euphorinae</taxon>
        <taxon>Microctonus</taxon>
    </lineage>
</organism>
<dbReference type="InterPro" id="IPR041677">
    <property type="entry name" value="DNA2/NAM7_AAA_11"/>
</dbReference>
<dbReference type="PANTHER" id="PTHR10887:SF495">
    <property type="entry name" value="HELICASE SENATAXIN ISOFORM X1-RELATED"/>
    <property type="match status" value="1"/>
</dbReference>
<evidence type="ECO:0000256" key="2">
    <source>
        <dbReference type="ARBA" id="ARBA00022801"/>
    </source>
</evidence>
<protein>
    <recommendedName>
        <fullName evidence="6">FHA domain-containing protein</fullName>
    </recommendedName>
</protein>
<dbReference type="Pfam" id="PF13086">
    <property type="entry name" value="AAA_11"/>
    <property type="match status" value="1"/>
</dbReference>
<dbReference type="InterPro" id="IPR045055">
    <property type="entry name" value="DNA2/NAM7-like"/>
</dbReference>
<dbReference type="GO" id="GO:0001147">
    <property type="term" value="F:transcription termination site sequence-specific DNA binding"/>
    <property type="evidence" value="ECO:0007669"/>
    <property type="project" value="TreeGrafter"/>
</dbReference>
<name>A0AA39FJA9_9HYME</name>
<evidence type="ECO:0000256" key="5">
    <source>
        <dbReference type="SAM" id="MobiDB-lite"/>
    </source>
</evidence>
<dbReference type="InterPro" id="IPR041679">
    <property type="entry name" value="DNA2/NAM7-like_C"/>
</dbReference>
<feature type="compositionally biased region" description="Basic and acidic residues" evidence="5">
    <location>
        <begin position="511"/>
        <end position="528"/>
    </location>
</feature>
<feature type="region of interest" description="Disordered" evidence="5">
    <location>
        <begin position="198"/>
        <end position="251"/>
    </location>
</feature>
<feature type="compositionally biased region" description="Basic and acidic residues" evidence="5">
    <location>
        <begin position="804"/>
        <end position="820"/>
    </location>
</feature>
<evidence type="ECO:0000259" key="6">
    <source>
        <dbReference type="PROSITE" id="PS50006"/>
    </source>
</evidence>
<dbReference type="GO" id="GO:0016787">
    <property type="term" value="F:hydrolase activity"/>
    <property type="evidence" value="ECO:0007669"/>
    <property type="project" value="UniProtKB-KW"/>
</dbReference>
<proteinExistence type="predicted"/>
<feature type="region of interest" description="Disordered" evidence="5">
    <location>
        <begin position="455"/>
        <end position="559"/>
    </location>
</feature>
<dbReference type="InterPro" id="IPR008984">
    <property type="entry name" value="SMAD_FHA_dom_sf"/>
</dbReference>
<feature type="compositionally biased region" description="Basic and acidic residues" evidence="5">
    <location>
        <begin position="616"/>
        <end position="634"/>
    </location>
</feature>
<feature type="compositionally biased region" description="Basic and acidic residues" evidence="5">
    <location>
        <begin position="218"/>
        <end position="243"/>
    </location>
</feature>
<dbReference type="InterPro" id="IPR000253">
    <property type="entry name" value="FHA_dom"/>
</dbReference>
<dbReference type="PANTHER" id="PTHR10887">
    <property type="entry name" value="DNA2/NAM7 HELICASE FAMILY"/>
    <property type="match status" value="1"/>
</dbReference>
<feature type="region of interest" description="Disordered" evidence="5">
    <location>
        <begin position="602"/>
        <end position="634"/>
    </location>
</feature>
<dbReference type="SUPFAM" id="SSF52540">
    <property type="entry name" value="P-loop containing nucleoside triphosphate hydrolases"/>
    <property type="match status" value="1"/>
</dbReference>
<dbReference type="EMBL" id="JAQQBS010000004">
    <property type="protein sequence ID" value="KAK0170359.1"/>
    <property type="molecule type" value="Genomic_DNA"/>
</dbReference>
<dbReference type="FunFam" id="3.40.50.300:FF:000326">
    <property type="entry name" value="P-loop containing nucleoside triphosphate hydrolase"/>
    <property type="match status" value="1"/>
</dbReference>
<feature type="compositionally biased region" description="Polar residues" evidence="5">
    <location>
        <begin position="602"/>
        <end position="614"/>
    </location>
</feature>
<evidence type="ECO:0000256" key="1">
    <source>
        <dbReference type="ARBA" id="ARBA00022741"/>
    </source>
</evidence>
<keyword evidence="1" id="KW-0547">Nucleotide-binding</keyword>
<dbReference type="CDD" id="cd00060">
    <property type="entry name" value="FHA"/>
    <property type="match status" value="1"/>
</dbReference>
<evidence type="ECO:0000313" key="7">
    <source>
        <dbReference type="EMBL" id="KAK0170359.1"/>
    </source>
</evidence>
<feature type="compositionally biased region" description="Basic and acidic residues" evidence="5">
    <location>
        <begin position="467"/>
        <end position="498"/>
    </location>
</feature>
<dbReference type="GO" id="GO:0006369">
    <property type="term" value="P:termination of RNA polymerase II transcription"/>
    <property type="evidence" value="ECO:0007669"/>
    <property type="project" value="TreeGrafter"/>
</dbReference>
<dbReference type="GO" id="GO:0004386">
    <property type="term" value="F:helicase activity"/>
    <property type="evidence" value="ECO:0007669"/>
    <property type="project" value="UniProtKB-KW"/>
</dbReference>
<dbReference type="GO" id="GO:0005524">
    <property type="term" value="F:ATP binding"/>
    <property type="evidence" value="ECO:0007669"/>
    <property type="project" value="UniProtKB-KW"/>
</dbReference>
<feature type="compositionally biased region" description="Acidic residues" evidence="5">
    <location>
        <begin position="382"/>
        <end position="394"/>
    </location>
</feature>
<keyword evidence="8" id="KW-1185">Reference proteome</keyword>
<dbReference type="Gene3D" id="2.60.200.20">
    <property type="match status" value="1"/>
</dbReference>
<feature type="region of interest" description="Disordered" evidence="5">
    <location>
        <begin position="790"/>
        <end position="820"/>
    </location>
</feature>
<dbReference type="GO" id="GO:0005694">
    <property type="term" value="C:chromosome"/>
    <property type="evidence" value="ECO:0007669"/>
    <property type="project" value="UniProtKB-ARBA"/>
</dbReference>
<dbReference type="Proteomes" id="UP001168990">
    <property type="component" value="Unassembled WGS sequence"/>
</dbReference>
<dbReference type="Gene3D" id="3.40.50.300">
    <property type="entry name" value="P-loop containing nucleotide triphosphate hydrolases"/>
    <property type="match status" value="2"/>
</dbReference>
<sequence>MIVNMSYALERVDTDEVKILDECKPYFCGRDKSNTIMCISPTISRRHCIFYVNLNGVTVVDLQSSNGVYVNGVKIPSYEVVSINVNDIIGIGSVPADNVTAVNFVYRLTLWNENSTSKHSKTTSDNKRKFISENNDEVPSKIIKPEIDDSIEIIEIPDDNAPMKIDEILPGPSGLSNISIDNGLQKAIPENQQIKNKSISHDKNSMANKSNSFTKNVNSDKIEDNSDENSSEKISKHRIESHSTSDCSLNNVENKNKCSSSVYIKYEDELSEDEITCGVSNFEQVPYASPLKIKMPKQEKKSRYSDIDGVIHLSDEDDDVFPYSQLFDDVSANEGNIIANKVKEEHEEEEGEVEVVEEEEEEVEKNWFHDQEREPPFIILSDDNDDDDDDDDDNKDNPWIRRLLGSQSQRESITIESKINDESSINTDVTLTINEQRTKNINEFDRTVIEETEMEIDSVNKPKKSDKKIDTMHKENNKSDSTDERNDNEINCQVEKHLKDSKKSKKKKIRHSIETDQIKVDGENEIHRSNLSKTKKSHSDSGGDLPDTTVSSNTLPINDNSKQQIIDKLIAQSTKKCSKRIPQIEPPHLPKGGRHGVSLVVTSSEKSASSTANASEKPHSSDNHQETNHDHGDIVSKYKKLTTKEKKEFAIQQKIDEAKYLKEQKLRRLKHKFADVLPPRSKRVITMSREAKEEIKHDRKERLKQIADEKKKPDENNLALKRINKPKAKVSTKNRGDFLIDEQLNPPKSSENSIKLSSIENTSVEKIKNKTAKLKIISIEEYNNLSKRNKSTEEAINETTNNEKNVEKTKKRASTSEKKSPIREVRIALKDCLINCKKKNKDSLPKINKITESQSKKKVSFNDEMTKIHTFIIPEGNNLNKCVRTDLLLKERPLKKFSNSDINDLPHPKLEEFLLKLFCWNPLWLEEQQQLPNDPPVVDPNSLFPVLTSYKSYDDYYKIMSPLLALEIWHGISKDFLNDSMKTKRITLQASIVDNSVSRTPIPASNLEVTTFMAEALATKLDIEQQRHPVYGDLVVFELATIHKGKVEFLRIFAYVTSVTHSVLTQFTRYNPDLAKHVQNPHTLLTYTMITRPMRFNIQTNVVQRLRTVSYLRSSMRMVRAIQYLPMSPLLKFILQPTIDAFKLPEVPDCESYQLVTKDKLNPKQLEAVLRITHTVIQRVPKISMIQGPPGTGKSKVIVNIITEILYGANRYQNKTHPRILVCAPSNAAIDEIVLRLLAIRANFQPKEHRFRMVRLGLTNSINPAVRSISVTELAKRDVEKTMMECSATDKSSLESIELEKSFLLGRINAMKAEMESSIVDNNLKQHLERKLSALKTRYDFLNNMNSNKKIDRKLLSKLQRAAENAILTGADIITCTLSSCYTNQMEAHFGPNKEQISVCIVDEATQSIEAETLIPLMLGVTSLVLVGDPNQLPATVISQQAKKLGLDRSLFARLQGSFDGNPADPVIMLNTQYRMSYPISYWPNRYFYVSRLKNSAQMRPLPFHFYKILNLSSKQNNDRLSNTNEAVFVANIIFTMMTYADLSKFDNVLKVGIITPYNNQRAIINLKLKERLADVPENVRKKIITDVNTVDSFQGQERDVIIMSCVRSSGIGFLSDRQRLCVALTRAKHTLIICGNFKTFEKDQMWKALLTDAQKRGVYFDVDYKCEPEELKKHIIK</sequence>
<keyword evidence="4" id="KW-0067">ATP-binding</keyword>
<dbReference type="SUPFAM" id="SSF49879">
    <property type="entry name" value="SMAD/FHA domain"/>
    <property type="match status" value="1"/>
</dbReference>
<accession>A0AA39FJA9</accession>
<dbReference type="Pfam" id="PF13087">
    <property type="entry name" value="AAA_12"/>
    <property type="match status" value="1"/>
</dbReference>
<reference evidence="7" key="2">
    <citation type="submission" date="2023-03" db="EMBL/GenBank/DDBJ databases">
        <authorList>
            <person name="Inwood S.N."/>
            <person name="Skelly J.G."/>
            <person name="Guhlin J."/>
            <person name="Harrop T.W.R."/>
            <person name="Goldson S.G."/>
            <person name="Dearden P.K."/>
        </authorList>
    </citation>
    <scope>NUCLEOTIDE SEQUENCE</scope>
    <source>
        <strain evidence="7">Irish</strain>
        <tissue evidence="7">Whole body</tissue>
    </source>
</reference>
<feature type="region of interest" description="Disordered" evidence="5">
    <location>
        <begin position="577"/>
        <end position="596"/>
    </location>
</feature>
<feature type="compositionally biased region" description="Basic residues" evidence="5">
    <location>
        <begin position="499"/>
        <end position="510"/>
    </location>
</feature>
<keyword evidence="3" id="KW-0347">Helicase</keyword>
<dbReference type="InterPro" id="IPR027417">
    <property type="entry name" value="P-loop_NTPase"/>
</dbReference>
<gene>
    <name evidence="7" type="ORF">PV328_010930</name>
</gene>
<dbReference type="SMART" id="SM00240">
    <property type="entry name" value="FHA"/>
    <property type="match status" value="1"/>
</dbReference>
<comment type="caution">
    <text evidence="7">The sequence shown here is derived from an EMBL/GenBank/DDBJ whole genome shotgun (WGS) entry which is preliminary data.</text>
</comment>
<feature type="compositionally biased region" description="Polar residues" evidence="5">
    <location>
        <begin position="548"/>
        <end position="559"/>
    </location>
</feature>
<dbReference type="CDD" id="cd18042">
    <property type="entry name" value="DEXXQc_SETX"/>
    <property type="match status" value="1"/>
</dbReference>
<evidence type="ECO:0000256" key="3">
    <source>
        <dbReference type="ARBA" id="ARBA00022806"/>
    </source>
</evidence>
<feature type="compositionally biased region" description="Basic and acidic residues" evidence="5">
    <location>
        <begin position="364"/>
        <end position="375"/>
    </location>
</feature>
<reference evidence="7" key="1">
    <citation type="journal article" date="2023" name="bioRxiv">
        <title>Scaffold-level genome assemblies of two parasitoid biocontrol wasps reveal the parthenogenesis mechanism and an associated novel virus.</title>
        <authorList>
            <person name="Inwood S."/>
            <person name="Skelly J."/>
            <person name="Guhlin J."/>
            <person name="Harrop T."/>
            <person name="Goldson S."/>
            <person name="Dearden P."/>
        </authorList>
    </citation>
    <scope>NUCLEOTIDE SEQUENCE</scope>
    <source>
        <strain evidence="7">Irish</strain>
        <tissue evidence="7">Whole body</tissue>
    </source>
</reference>
<dbReference type="CDD" id="cd18808">
    <property type="entry name" value="SF1_C_Upf1"/>
    <property type="match status" value="1"/>
</dbReference>
<feature type="region of interest" description="Disordered" evidence="5">
    <location>
        <begin position="344"/>
        <end position="404"/>
    </location>
</feature>